<accession>A0A843WNJ3</accession>
<dbReference type="AlphaFoldDB" id="A0A843WNJ3"/>
<dbReference type="Pfam" id="PF00069">
    <property type="entry name" value="Pkinase"/>
    <property type="match status" value="1"/>
</dbReference>
<dbReference type="InterPro" id="IPR052751">
    <property type="entry name" value="Plant_MAPKKK"/>
</dbReference>
<proteinExistence type="predicted"/>
<dbReference type="GO" id="GO:0004672">
    <property type="term" value="F:protein kinase activity"/>
    <property type="evidence" value="ECO:0007669"/>
    <property type="project" value="InterPro"/>
</dbReference>
<dbReference type="PANTHER" id="PTHR48011">
    <property type="entry name" value="CCR4-NOT TRANSCRIPTIONAL COMPLEX SUBUNIT CAF120-RELATED"/>
    <property type="match status" value="1"/>
</dbReference>
<comment type="caution">
    <text evidence="2">The sequence shown here is derived from an EMBL/GenBank/DDBJ whole genome shotgun (WGS) entry which is preliminary data.</text>
</comment>
<dbReference type="InterPro" id="IPR008271">
    <property type="entry name" value="Ser/Thr_kinase_AS"/>
</dbReference>
<dbReference type="GO" id="GO:0007165">
    <property type="term" value="P:signal transduction"/>
    <property type="evidence" value="ECO:0007669"/>
    <property type="project" value="TreeGrafter"/>
</dbReference>
<evidence type="ECO:0000259" key="1">
    <source>
        <dbReference type="PROSITE" id="PS50011"/>
    </source>
</evidence>
<dbReference type="PROSITE" id="PS50011">
    <property type="entry name" value="PROTEIN_KINASE_DOM"/>
    <property type="match status" value="1"/>
</dbReference>
<name>A0A843WNJ3_COLES</name>
<dbReference type="OrthoDB" id="275301at2759"/>
<feature type="domain" description="Protein kinase" evidence="1">
    <location>
        <begin position="23"/>
        <end position="187"/>
    </location>
</feature>
<organism evidence="2 3">
    <name type="scientific">Colocasia esculenta</name>
    <name type="common">Wild taro</name>
    <name type="synonym">Arum esculentum</name>
    <dbReference type="NCBI Taxonomy" id="4460"/>
    <lineage>
        <taxon>Eukaryota</taxon>
        <taxon>Viridiplantae</taxon>
        <taxon>Streptophyta</taxon>
        <taxon>Embryophyta</taxon>
        <taxon>Tracheophyta</taxon>
        <taxon>Spermatophyta</taxon>
        <taxon>Magnoliopsida</taxon>
        <taxon>Liliopsida</taxon>
        <taxon>Araceae</taxon>
        <taxon>Aroideae</taxon>
        <taxon>Colocasieae</taxon>
        <taxon>Colocasia</taxon>
    </lineage>
</organism>
<dbReference type="SUPFAM" id="SSF56112">
    <property type="entry name" value="Protein kinase-like (PK-like)"/>
    <property type="match status" value="1"/>
</dbReference>
<dbReference type="Gene3D" id="1.10.510.10">
    <property type="entry name" value="Transferase(Phosphotransferase) domain 1"/>
    <property type="match status" value="1"/>
</dbReference>
<dbReference type="PANTHER" id="PTHR48011:SF4">
    <property type="entry name" value="MITOGEN-ACTIVATED PROTEIN KINASE KINASE KINASE 19"/>
    <property type="match status" value="1"/>
</dbReference>
<dbReference type="Proteomes" id="UP000652761">
    <property type="component" value="Unassembled WGS sequence"/>
</dbReference>
<protein>
    <recommendedName>
        <fullName evidence="1">Protein kinase domain-containing protein</fullName>
    </recommendedName>
</protein>
<dbReference type="InterPro" id="IPR000719">
    <property type="entry name" value="Prot_kinase_dom"/>
</dbReference>
<reference evidence="2" key="1">
    <citation type="submission" date="2017-07" db="EMBL/GenBank/DDBJ databases">
        <title>Taro Niue Genome Assembly and Annotation.</title>
        <authorList>
            <person name="Atibalentja N."/>
            <person name="Keating K."/>
            <person name="Fields C.J."/>
        </authorList>
    </citation>
    <scope>NUCLEOTIDE SEQUENCE</scope>
    <source>
        <strain evidence="2">Niue_2</strain>
        <tissue evidence="2">Leaf</tissue>
    </source>
</reference>
<dbReference type="EMBL" id="NMUH01003435">
    <property type="protein sequence ID" value="MQM05564.1"/>
    <property type="molecule type" value="Genomic_DNA"/>
</dbReference>
<sequence>MRTRRAVRQPADKITEQVTRVGIERAVREHPGLFGKKWSMESQINKTQREQEIGKRNDVLPSDMLTDAVYLAASTSGDRETFVVQSAELSRSSPLQREERILSSLCSPHVVSCFGSGITVEPDGRVLFNLFVEYVPRGDLAEVVKRQGGLDESTIVLYTRGVLNGLEYLHGRSIVHCDVKGNNILIG</sequence>
<dbReference type="PROSITE" id="PS00108">
    <property type="entry name" value="PROTEIN_KINASE_ST"/>
    <property type="match status" value="1"/>
</dbReference>
<evidence type="ECO:0000313" key="3">
    <source>
        <dbReference type="Proteomes" id="UP000652761"/>
    </source>
</evidence>
<evidence type="ECO:0000313" key="2">
    <source>
        <dbReference type="EMBL" id="MQM05564.1"/>
    </source>
</evidence>
<gene>
    <name evidence="2" type="ORF">Taro_038373</name>
</gene>
<dbReference type="InterPro" id="IPR011009">
    <property type="entry name" value="Kinase-like_dom_sf"/>
</dbReference>
<dbReference type="GO" id="GO:0005524">
    <property type="term" value="F:ATP binding"/>
    <property type="evidence" value="ECO:0007669"/>
    <property type="project" value="InterPro"/>
</dbReference>
<keyword evidence="3" id="KW-1185">Reference proteome</keyword>